<dbReference type="AlphaFoldDB" id="A0A0U9I479"/>
<dbReference type="OrthoDB" id="9813603at2"/>
<protein>
    <submittedName>
        <fullName evidence="1">Uroporphyrinogen decarboxylase</fullName>
    </submittedName>
</protein>
<dbReference type="Gene3D" id="3.20.20.210">
    <property type="match status" value="1"/>
</dbReference>
<dbReference type="InterPro" id="IPR038071">
    <property type="entry name" value="UROD/MetE-like_sf"/>
</dbReference>
<dbReference type="STRING" id="224999.GCA_001485475_01063"/>
<evidence type="ECO:0000313" key="1">
    <source>
        <dbReference type="EMBL" id="GAQ25048.1"/>
    </source>
</evidence>
<reference evidence="1" key="1">
    <citation type="journal article" date="2016" name="Genome Announc.">
        <title>Draft Genome Sequence of the Syntrophic Lactate-Degrading Bacterium Tepidanaerobacter syntrophicus JLT.</title>
        <authorList>
            <person name="Matsuura N."/>
            <person name="Ohashi A."/>
            <person name="Tourlousse D.M."/>
            <person name="Sekiguchi Y."/>
        </authorList>
    </citation>
    <scope>NUCLEOTIDE SEQUENCE [LARGE SCALE GENOMIC DNA]</scope>
    <source>
        <strain evidence="1">JL</strain>
    </source>
</reference>
<sequence>MINAKKLQEERVKIYEDILDNKIPKRVPVDISLTLEAVAQFGGLDLVEAQWKLEKLKEPADKICQLVYSDICVFAGSFRLPSFYQALESRSFIMASNGFIQHPEVVGMTVEDYDYLIEKPYDCILERVLPRLYKAFNASDPINSAISLTKSLLAYQSDYRQLTDIINDLVEKYGFYPSSIFKGGFTETPFDLLADQLRGFRGISVDIRRIPDKVKAACEALYPIAFKKGLPKNPSKYSRVFMPLHMPAFIREEDFAKLYWPTFKRMTYEYASLGINCSLLCEGDLLRYLDYLYELPTNTLLVFESGDPKLIKEKLGKKHIITGLYPIMSLKTKSKKDCVKEVKEYIDILAPGGKYIFSLDKHPLMLNDINLENLCAVAETVRDYAVYTNPGDTAGIEFNKEDYTVEPSRELESKYYKTWDQYKALNPNVSEFGKDKLQWLEEMIFQYLIYLIL</sequence>
<dbReference type="Proteomes" id="UP000062160">
    <property type="component" value="Unassembled WGS sequence"/>
</dbReference>
<name>A0A0U9I479_9FIRM</name>
<keyword evidence="2" id="KW-1185">Reference proteome</keyword>
<dbReference type="EMBL" id="DF977001">
    <property type="protein sequence ID" value="GAQ25048.1"/>
    <property type="molecule type" value="Genomic_DNA"/>
</dbReference>
<dbReference type="SUPFAM" id="SSF51726">
    <property type="entry name" value="UROD/MetE-like"/>
    <property type="match status" value="1"/>
</dbReference>
<dbReference type="RefSeq" id="WP_059032465.1">
    <property type="nucleotide sequence ID" value="NZ_DF977001.1"/>
</dbReference>
<accession>A0A0U9I479</accession>
<proteinExistence type="predicted"/>
<evidence type="ECO:0000313" key="2">
    <source>
        <dbReference type="Proteomes" id="UP000062160"/>
    </source>
</evidence>
<gene>
    <name evidence="1" type="ORF">TSYNT_766</name>
</gene>
<organism evidence="1">
    <name type="scientific">Tepidanaerobacter syntrophicus</name>
    <dbReference type="NCBI Taxonomy" id="224999"/>
    <lineage>
        <taxon>Bacteria</taxon>
        <taxon>Bacillati</taxon>
        <taxon>Bacillota</taxon>
        <taxon>Clostridia</taxon>
        <taxon>Thermosediminibacterales</taxon>
        <taxon>Tepidanaerobacteraceae</taxon>
        <taxon>Tepidanaerobacter</taxon>
    </lineage>
</organism>